<comment type="caution">
    <text evidence="1">The sequence shown here is derived from an EMBL/GenBank/DDBJ whole genome shotgun (WGS) entry which is preliminary data.</text>
</comment>
<sequence>MAGKPDRAAREAELRLGGVDIPSGFVSLDELADNVRAISQAVGKVLNNGPLTRRAIEVLLLDHLPNRGPQKVGLRALQQVLDVLSELEELVLLKPND</sequence>
<dbReference type="EMBL" id="LAZR01000367">
    <property type="protein sequence ID" value="KKN72193.1"/>
    <property type="molecule type" value="Genomic_DNA"/>
</dbReference>
<accession>A0A0F9W285</accession>
<proteinExistence type="predicted"/>
<evidence type="ECO:0000313" key="1">
    <source>
        <dbReference type="EMBL" id="KKN72193.1"/>
    </source>
</evidence>
<gene>
    <name evidence="1" type="ORF">LCGC14_0413300</name>
</gene>
<dbReference type="AlphaFoldDB" id="A0A0F9W285"/>
<protein>
    <submittedName>
        <fullName evidence="1">Uncharacterized protein</fullName>
    </submittedName>
</protein>
<organism evidence="1">
    <name type="scientific">marine sediment metagenome</name>
    <dbReference type="NCBI Taxonomy" id="412755"/>
    <lineage>
        <taxon>unclassified sequences</taxon>
        <taxon>metagenomes</taxon>
        <taxon>ecological metagenomes</taxon>
    </lineage>
</organism>
<reference evidence="1" key="1">
    <citation type="journal article" date="2015" name="Nature">
        <title>Complex archaea that bridge the gap between prokaryotes and eukaryotes.</title>
        <authorList>
            <person name="Spang A."/>
            <person name="Saw J.H."/>
            <person name="Jorgensen S.L."/>
            <person name="Zaremba-Niedzwiedzka K."/>
            <person name="Martijn J."/>
            <person name="Lind A.E."/>
            <person name="van Eijk R."/>
            <person name="Schleper C."/>
            <person name="Guy L."/>
            <person name="Ettema T.J."/>
        </authorList>
    </citation>
    <scope>NUCLEOTIDE SEQUENCE</scope>
</reference>
<name>A0A0F9W285_9ZZZZ</name>